<dbReference type="AlphaFoldDB" id="A0A1I4T3I7"/>
<dbReference type="EMBL" id="FOUR01000002">
    <property type="protein sequence ID" value="SFM71110.1"/>
    <property type="molecule type" value="Genomic_DNA"/>
</dbReference>
<evidence type="ECO:0000313" key="2">
    <source>
        <dbReference type="Proteomes" id="UP000199339"/>
    </source>
</evidence>
<reference evidence="2" key="1">
    <citation type="submission" date="2016-10" db="EMBL/GenBank/DDBJ databases">
        <authorList>
            <person name="Varghese N."/>
            <person name="Submissions S."/>
        </authorList>
    </citation>
    <scope>NUCLEOTIDE SEQUENCE [LARGE SCALE GENOMIC DNA]</scope>
    <source>
        <strain evidence="2">CGMCC 1.6775</strain>
    </source>
</reference>
<name>A0A1I4T3I7_9GAMM</name>
<protein>
    <submittedName>
        <fullName evidence="1">Uncharacterized protein</fullName>
    </submittedName>
</protein>
<proteinExistence type="predicted"/>
<keyword evidence="2" id="KW-1185">Reference proteome</keyword>
<gene>
    <name evidence="1" type="ORF">SAMN04487961_0974</name>
</gene>
<sequence length="41" mass="4871">MEMRFLKAAITLLNYYFDSVAEVDRKLVLTFLKGLVSRFDR</sequence>
<accession>A0A1I4T3I7</accession>
<organism evidence="1 2">
    <name type="scientific">Marinobacter pelagius</name>
    <dbReference type="NCBI Taxonomy" id="379482"/>
    <lineage>
        <taxon>Bacteria</taxon>
        <taxon>Pseudomonadati</taxon>
        <taxon>Pseudomonadota</taxon>
        <taxon>Gammaproteobacteria</taxon>
        <taxon>Pseudomonadales</taxon>
        <taxon>Marinobacteraceae</taxon>
        <taxon>Marinobacter</taxon>
    </lineage>
</organism>
<evidence type="ECO:0000313" key="1">
    <source>
        <dbReference type="EMBL" id="SFM71110.1"/>
    </source>
</evidence>
<dbReference type="Proteomes" id="UP000199339">
    <property type="component" value="Unassembled WGS sequence"/>
</dbReference>